<evidence type="ECO:0000256" key="4">
    <source>
        <dbReference type="ARBA" id="ARBA00022475"/>
    </source>
</evidence>
<evidence type="ECO:0000256" key="2">
    <source>
        <dbReference type="ARBA" id="ARBA00008537"/>
    </source>
</evidence>
<feature type="transmembrane region" description="Helical" evidence="8">
    <location>
        <begin position="103"/>
        <end position="121"/>
    </location>
</feature>
<dbReference type="AlphaFoldDB" id="A0A1Z5IY85"/>
<dbReference type="NCBIfam" id="TIGR00711">
    <property type="entry name" value="efflux_EmrB"/>
    <property type="match status" value="1"/>
</dbReference>
<organism evidence="10 11">
    <name type="scientific">Secundilactobacillus pentosiphilus</name>
    <dbReference type="NCBI Taxonomy" id="1714682"/>
    <lineage>
        <taxon>Bacteria</taxon>
        <taxon>Bacillati</taxon>
        <taxon>Bacillota</taxon>
        <taxon>Bacilli</taxon>
        <taxon>Lactobacillales</taxon>
        <taxon>Lactobacillaceae</taxon>
        <taxon>Secundilactobacillus</taxon>
    </lineage>
</organism>
<accession>A0A1Z5IY85</accession>
<feature type="transmembrane region" description="Helical" evidence="8">
    <location>
        <begin position="431"/>
        <end position="450"/>
    </location>
</feature>
<evidence type="ECO:0000256" key="1">
    <source>
        <dbReference type="ARBA" id="ARBA00004651"/>
    </source>
</evidence>
<evidence type="ECO:0000313" key="10">
    <source>
        <dbReference type="EMBL" id="GAX06431.1"/>
    </source>
</evidence>
<dbReference type="Proteomes" id="UP000198414">
    <property type="component" value="Unassembled WGS sequence"/>
</dbReference>
<dbReference type="SUPFAM" id="SSF103473">
    <property type="entry name" value="MFS general substrate transporter"/>
    <property type="match status" value="1"/>
</dbReference>
<dbReference type="Gene3D" id="1.20.1250.20">
    <property type="entry name" value="MFS general substrate transporter like domains"/>
    <property type="match status" value="1"/>
</dbReference>
<dbReference type="PROSITE" id="PS50850">
    <property type="entry name" value="MFS"/>
    <property type="match status" value="1"/>
</dbReference>
<reference evidence="10 11" key="1">
    <citation type="submission" date="2015-11" db="EMBL/GenBank/DDBJ databases">
        <title>Draft genome sequences of new species of the genus Lactobacillus isolated from orchardgrass silage.</title>
        <authorList>
            <person name="Tohno M."/>
            <person name="Tanizawa Y."/>
            <person name="Arita M."/>
        </authorList>
    </citation>
    <scope>NUCLEOTIDE SEQUENCE [LARGE SCALE GENOMIC DNA]</scope>
    <source>
        <strain evidence="10 11">IWT25</strain>
    </source>
</reference>
<keyword evidence="4" id="KW-1003">Cell membrane</keyword>
<dbReference type="GO" id="GO:0022857">
    <property type="term" value="F:transmembrane transporter activity"/>
    <property type="evidence" value="ECO:0007669"/>
    <property type="project" value="InterPro"/>
</dbReference>
<evidence type="ECO:0000259" key="9">
    <source>
        <dbReference type="PROSITE" id="PS50850"/>
    </source>
</evidence>
<dbReference type="InterPro" id="IPR004638">
    <property type="entry name" value="EmrB-like"/>
</dbReference>
<feature type="transmembrane region" description="Helical" evidence="8">
    <location>
        <begin position="297"/>
        <end position="316"/>
    </location>
</feature>
<dbReference type="PANTHER" id="PTHR42718:SF9">
    <property type="entry name" value="MAJOR FACILITATOR SUPERFAMILY MULTIDRUG TRANSPORTER MFSC"/>
    <property type="match status" value="1"/>
</dbReference>
<evidence type="ECO:0000256" key="8">
    <source>
        <dbReference type="SAM" id="Phobius"/>
    </source>
</evidence>
<feature type="transmembrane region" description="Helical" evidence="8">
    <location>
        <begin position="46"/>
        <end position="66"/>
    </location>
</feature>
<dbReference type="PRINTS" id="PR01036">
    <property type="entry name" value="TCRTETB"/>
</dbReference>
<comment type="subcellular location">
    <subcellularLocation>
        <location evidence="1">Cell membrane</location>
        <topology evidence="1">Multi-pass membrane protein</topology>
    </subcellularLocation>
</comment>
<comment type="similarity">
    <text evidence="2">Belongs to the major facilitator superfamily. EmrB family.</text>
</comment>
<feature type="transmembrane region" description="Helical" evidence="8">
    <location>
        <begin position="261"/>
        <end position="285"/>
    </location>
</feature>
<feature type="transmembrane region" description="Helical" evidence="8">
    <location>
        <begin position="78"/>
        <end position="97"/>
    </location>
</feature>
<protein>
    <submittedName>
        <fullName evidence="10">Major facilitator superfamily transporter</fullName>
    </submittedName>
</protein>
<dbReference type="InterPro" id="IPR020846">
    <property type="entry name" value="MFS_dom"/>
</dbReference>
<keyword evidence="7 8" id="KW-0472">Membrane</keyword>
<sequence>MQRKLSLKLYLSIIATGLTAFCGVLIETAMNVTYPTLMAQFNVNTATIQWLTTAYLLVVAIFVPLSSFLKRRFTIKQLFVSAALLFIVGLLICTFTNHFATLLLGRIIQGFGTGIALPLMFNIILEQAPIEKLGFFMGIGTLVTAVAPALGPTYGGLLVETNWHLIFGLLLVVMAVAFTLGIYAIKQVTPTKKDHLDFPSWFSIALVFVGLILGLNSLSTSLSLSLVYLVIAVISLIIFISRSLKITHPLINISVFKNKAFTLHLISFLLFQVINVGAAFVLPSYLQIVNHVSPVNAGLLLLPGAAVGAILAPFGGRMYDAFGIRKPAYIGLSCQFLGVVLLFALAATANIWMILLGYVLVMLGPGFTMGNTMTNGLAQISQKENADGNAVFNTLQQFAGAFGTSIASLVMAIAQNKAYYASSTATGAQNVFLIMIIFVVINTVSLLLGLKFAEKSE</sequence>
<evidence type="ECO:0000256" key="5">
    <source>
        <dbReference type="ARBA" id="ARBA00022692"/>
    </source>
</evidence>
<dbReference type="Gene3D" id="1.20.1720.10">
    <property type="entry name" value="Multidrug resistance protein D"/>
    <property type="match status" value="1"/>
</dbReference>
<dbReference type="GO" id="GO:0005886">
    <property type="term" value="C:plasma membrane"/>
    <property type="evidence" value="ECO:0007669"/>
    <property type="project" value="UniProtKB-SubCell"/>
</dbReference>
<name>A0A1Z5IY85_9LACO</name>
<dbReference type="InterPro" id="IPR036259">
    <property type="entry name" value="MFS_trans_sf"/>
</dbReference>
<evidence type="ECO:0000313" key="11">
    <source>
        <dbReference type="Proteomes" id="UP000198414"/>
    </source>
</evidence>
<evidence type="ECO:0000256" key="7">
    <source>
        <dbReference type="ARBA" id="ARBA00023136"/>
    </source>
</evidence>
<evidence type="ECO:0000256" key="3">
    <source>
        <dbReference type="ARBA" id="ARBA00022448"/>
    </source>
</evidence>
<gene>
    <name evidence="10" type="ORF">IWT25_01775</name>
</gene>
<dbReference type="RefSeq" id="WP_089121465.1">
    <property type="nucleotide sequence ID" value="NZ_BCMI01000017.1"/>
</dbReference>
<dbReference type="InterPro" id="IPR011701">
    <property type="entry name" value="MFS"/>
</dbReference>
<evidence type="ECO:0000256" key="6">
    <source>
        <dbReference type="ARBA" id="ARBA00022989"/>
    </source>
</evidence>
<keyword evidence="3" id="KW-0813">Transport</keyword>
<feature type="transmembrane region" description="Helical" evidence="8">
    <location>
        <begin position="7"/>
        <end position="26"/>
    </location>
</feature>
<keyword evidence="5 8" id="KW-0812">Transmembrane</keyword>
<feature type="transmembrane region" description="Helical" evidence="8">
    <location>
        <begin position="163"/>
        <end position="184"/>
    </location>
</feature>
<dbReference type="PANTHER" id="PTHR42718">
    <property type="entry name" value="MAJOR FACILITATOR SUPERFAMILY MULTIDRUG TRANSPORTER MFSC"/>
    <property type="match status" value="1"/>
</dbReference>
<feature type="transmembrane region" description="Helical" evidence="8">
    <location>
        <begin position="390"/>
        <end position="411"/>
    </location>
</feature>
<comment type="caution">
    <text evidence="10">The sequence shown here is derived from an EMBL/GenBank/DDBJ whole genome shotgun (WGS) entry which is preliminary data.</text>
</comment>
<dbReference type="Pfam" id="PF07690">
    <property type="entry name" value="MFS_1"/>
    <property type="match status" value="1"/>
</dbReference>
<feature type="transmembrane region" description="Helical" evidence="8">
    <location>
        <begin position="351"/>
        <end position="369"/>
    </location>
</feature>
<feature type="domain" description="Major facilitator superfamily (MFS) profile" evidence="9">
    <location>
        <begin position="8"/>
        <end position="457"/>
    </location>
</feature>
<dbReference type="OrthoDB" id="9816041at2"/>
<keyword evidence="6 8" id="KW-1133">Transmembrane helix</keyword>
<dbReference type="EMBL" id="BCMI01000017">
    <property type="protein sequence ID" value="GAX06431.1"/>
    <property type="molecule type" value="Genomic_DNA"/>
</dbReference>
<feature type="transmembrane region" description="Helical" evidence="8">
    <location>
        <begin position="133"/>
        <end position="151"/>
    </location>
</feature>
<feature type="transmembrane region" description="Helical" evidence="8">
    <location>
        <begin position="328"/>
        <end position="345"/>
    </location>
</feature>
<feature type="transmembrane region" description="Helical" evidence="8">
    <location>
        <begin position="221"/>
        <end position="240"/>
    </location>
</feature>
<proteinExistence type="inferred from homology"/>
<feature type="transmembrane region" description="Helical" evidence="8">
    <location>
        <begin position="196"/>
        <end position="215"/>
    </location>
</feature>